<keyword evidence="1" id="KW-0732">Signal</keyword>
<dbReference type="STRING" id="745531.A0A0C3S549"/>
<keyword evidence="3" id="KW-1185">Reference proteome</keyword>
<organism evidence="2 3">
    <name type="scientific">Phlebiopsis gigantea (strain 11061_1 CR5-6)</name>
    <name type="common">White-rot fungus</name>
    <name type="synonym">Peniophora gigantea</name>
    <dbReference type="NCBI Taxonomy" id="745531"/>
    <lineage>
        <taxon>Eukaryota</taxon>
        <taxon>Fungi</taxon>
        <taxon>Dikarya</taxon>
        <taxon>Basidiomycota</taxon>
        <taxon>Agaricomycotina</taxon>
        <taxon>Agaricomycetes</taxon>
        <taxon>Polyporales</taxon>
        <taxon>Phanerochaetaceae</taxon>
        <taxon>Phlebiopsis</taxon>
    </lineage>
</organism>
<dbReference type="HOGENOM" id="CLU_705078_0_0_1"/>
<reference evidence="2 3" key="1">
    <citation type="journal article" date="2014" name="PLoS Genet.">
        <title>Analysis of the Phlebiopsis gigantea genome, transcriptome and secretome provides insight into its pioneer colonization strategies of wood.</title>
        <authorList>
            <person name="Hori C."/>
            <person name="Ishida T."/>
            <person name="Igarashi K."/>
            <person name="Samejima M."/>
            <person name="Suzuki H."/>
            <person name="Master E."/>
            <person name="Ferreira P."/>
            <person name="Ruiz-Duenas F.J."/>
            <person name="Held B."/>
            <person name="Canessa P."/>
            <person name="Larrondo L.F."/>
            <person name="Schmoll M."/>
            <person name="Druzhinina I.S."/>
            <person name="Kubicek C.P."/>
            <person name="Gaskell J.A."/>
            <person name="Kersten P."/>
            <person name="St John F."/>
            <person name="Glasner J."/>
            <person name="Sabat G."/>
            <person name="Splinter BonDurant S."/>
            <person name="Syed K."/>
            <person name="Yadav J."/>
            <person name="Mgbeahuruike A.C."/>
            <person name="Kovalchuk A."/>
            <person name="Asiegbu F.O."/>
            <person name="Lackner G."/>
            <person name="Hoffmeister D."/>
            <person name="Rencoret J."/>
            <person name="Gutierrez A."/>
            <person name="Sun H."/>
            <person name="Lindquist E."/>
            <person name="Barry K."/>
            <person name="Riley R."/>
            <person name="Grigoriev I.V."/>
            <person name="Henrissat B."/>
            <person name="Kues U."/>
            <person name="Berka R.M."/>
            <person name="Martinez A.T."/>
            <person name="Covert S.F."/>
            <person name="Blanchette R.A."/>
            <person name="Cullen D."/>
        </authorList>
    </citation>
    <scope>NUCLEOTIDE SEQUENCE [LARGE SCALE GENOMIC DNA]</scope>
    <source>
        <strain evidence="2 3">11061_1 CR5-6</strain>
    </source>
</reference>
<feature type="non-terminal residue" evidence="2">
    <location>
        <position position="393"/>
    </location>
</feature>
<feature type="signal peptide" evidence="1">
    <location>
        <begin position="1"/>
        <end position="18"/>
    </location>
</feature>
<proteinExistence type="predicted"/>
<dbReference type="EMBL" id="KN840622">
    <property type="protein sequence ID" value="KIP03315.1"/>
    <property type="molecule type" value="Genomic_DNA"/>
</dbReference>
<evidence type="ECO:0008006" key="4">
    <source>
        <dbReference type="Google" id="ProtNLM"/>
    </source>
</evidence>
<sequence length="393" mass="42545">MYLRQSLIALAAALMVSAATNNPRWARIQECRANNVVSTRTIQSGEDVVEIRTVSCPGIRSLFPARNGTSIFNNCRTLSGRSASECTKPAECQCGLTCSGECETNGETPPLVSDCQKLTTLFSSGAPSSFFLGPDEFSEAPLGTCEYVVFNLRETEIEFCNDDWVRDYALSLSNTANKFIQVGRPADVTISRYTSSGIVVYTQLRSGWNTAYKPMRTYRVHWCLDLQTFAGIARVMYFRSPFPTLTLLASASVISMKTQTLQSGEHTIELKTASCPGLKPLTSTENRAVLPQAGTLSRRSSLECSKPAECQCGKQCNGGCATTGDPAPVEDDCLQLAVQLLAIPTPTNFFIESGQVASATMGTCTFAAVNLISSEIEYCIDDFANAAFQLSAL</sequence>
<accession>A0A0C3S549</accession>
<evidence type="ECO:0000313" key="3">
    <source>
        <dbReference type="Proteomes" id="UP000053257"/>
    </source>
</evidence>
<evidence type="ECO:0000313" key="2">
    <source>
        <dbReference type="EMBL" id="KIP03315.1"/>
    </source>
</evidence>
<dbReference type="AlphaFoldDB" id="A0A0C3S549"/>
<name>A0A0C3S549_PHLG1</name>
<evidence type="ECO:0000256" key="1">
    <source>
        <dbReference type="SAM" id="SignalP"/>
    </source>
</evidence>
<protein>
    <recommendedName>
        <fullName evidence="4">CUB domain-containing protein</fullName>
    </recommendedName>
</protein>
<feature type="chain" id="PRO_5002181231" description="CUB domain-containing protein" evidence="1">
    <location>
        <begin position="19"/>
        <end position="393"/>
    </location>
</feature>
<dbReference type="Proteomes" id="UP000053257">
    <property type="component" value="Unassembled WGS sequence"/>
</dbReference>
<gene>
    <name evidence="2" type="ORF">PHLGIDRAFT_15939</name>
</gene>